<evidence type="ECO:0000256" key="1">
    <source>
        <dbReference type="SAM" id="MobiDB-lite"/>
    </source>
</evidence>
<accession>A0AAN9KP26</accession>
<protein>
    <submittedName>
        <fullName evidence="2">Uncharacterized protein</fullName>
    </submittedName>
</protein>
<feature type="region of interest" description="Disordered" evidence="1">
    <location>
        <begin position="1"/>
        <end position="22"/>
    </location>
</feature>
<keyword evidence="3" id="KW-1185">Reference proteome</keyword>
<evidence type="ECO:0000313" key="3">
    <source>
        <dbReference type="Proteomes" id="UP001367508"/>
    </source>
</evidence>
<organism evidence="2 3">
    <name type="scientific">Canavalia gladiata</name>
    <name type="common">Sword bean</name>
    <name type="synonym">Dolichos gladiatus</name>
    <dbReference type="NCBI Taxonomy" id="3824"/>
    <lineage>
        <taxon>Eukaryota</taxon>
        <taxon>Viridiplantae</taxon>
        <taxon>Streptophyta</taxon>
        <taxon>Embryophyta</taxon>
        <taxon>Tracheophyta</taxon>
        <taxon>Spermatophyta</taxon>
        <taxon>Magnoliopsida</taxon>
        <taxon>eudicotyledons</taxon>
        <taxon>Gunneridae</taxon>
        <taxon>Pentapetalae</taxon>
        <taxon>rosids</taxon>
        <taxon>fabids</taxon>
        <taxon>Fabales</taxon>
        <taxon>Fabaceae</taxon>
        <taxon>Papilionoideae</taxon>
        <taxon>50 kb inversion clade</taxon>
        <taxon>NPAAA clade</taxon>
        <taxon>indigoferoid/millettioid clade</taxon>
        <taxon>Phaseoleae</taxon>
        <taxon>Canavalia</taxon>
    </lineage>
</organism>
<dbReference type="Proteomes" id="UP001367508">
    <property type="component" value="Unassembled WGS sequence"/>
</dbReference>
<reference evidence="2 3" key="1">
    <citation type="submission" date="2024-01" db="EMBL/GenBank/DDBJ databases">
        <title>The genomes of 5 underutilized Papilionoideae crops provide insights into root nodulation and disease resistanc.</title>
        <authorList>
            <person name="Jiang F."/>
        </authorList>
    </citation>
    <scope>NUCLEOTIDE SEQUENCE [LARGE SCALE GENOMIC DNA]</scope>
    <source>
        <strain evidence="2">LVBAO_FW01</strain>
        <tissue evidence="2">Leaves</tissue>
    </source>
</reference>
<comment type="caution">
    <text evidence="2">The sequence shown here is derived from an EMBL/GenBank/DDBJ whole genome shotgun (WGS) entry which is preliminary data.</text>
</comment>
<feature type="compositionally biased region" description="Polar residues" evidence="1">
    <location>
        <begin position="1"/>
        <end position="18"/>
    </location>
</feature>
<dbReference type="EMBL" id="JAYMYQ010000007">
    <property type="protein sequence ID" value="KAK7321072.1"/>
    <property type="molecule type" value="Genomic_DNA"/>
</dbReference>
<gene>
    <name evidence="2" type="ORF">VNO77_31240</name>
</gene>
<name>A0AAN9KP26_CANGL</name>
<sequence length="114" mass="12776">MTMTMSGTPNSDACNCKSTPKRSPRCYHKYLKPGALAKLRESKIKARLASRTNQSLLFQCLLSPSSPIQEEEQPLNQDNGIPCFAPPSINLNRPRCLVRKKLFAVTPHFIHPDP</sequence>
<dbReference type="PANTHER" id="PTHR35495">
    <property type="entry name" value="OS06G0679600 PROTEIN"/>
    <property type="match status" value="1"/>
</dbReference>
<proteinExistence type="predicted"/>
<evidence type="ECO:0000313" key="2">
    <source>
        <dbReference type="EMBL" id="KAK7321072.1"/>
    </source>
</evidence>
<dbReference type="PANTHER" id="PTHR35495:SF2">
    <property type="match status" value="1"/>
</dbReference>
<dbReference type="AlphaFoldDB" id="A0AAN9KP26"/>